<name>A0A812S274_9DINO</name>
<feature type="transmembrane region" description="Helical" evidence="1">
    <location>
        <begin position="672"/>
        <end position="693"/>
    </location>
</feature>
<dbReference type="Proteomes" id="UP000604046">
    <property type="component" value="Unassembled WGS sequence"/>
</dbReference>
<keyword evidence="1" id="KW-1133">Transmembrane helix</keyword>
<keyword evidence="1" id="KW-0812">Transmembrane</keyword>
<feature type="transmembrane region" description="Helical" evidence="1">
    <location>
        <begin position="756"/>
        <end position="777"/>
    </location>
</feature>
<keyword evidence="3" id="KW-1185">Reference proteome</keyword>
<feature type="transmembrane region" description="Helical" evidence="1">
    <location>
        <begin position="596"/>
        <end position="616"/>
    </location>
</feature>
<feature type="transmembrane region" description="Helical" evidence="1">
    <location>
        <begin position="628"/>
        <end position="645"/>
    </location>
</feature>
<evidence type="ECO:0000313" key="2">
    <source>
        <dbReference type="EMBL" id="CAE7458423.1"/>
    </source>
</evidence>
<feature type="transmembrane region" description="Helical" evidence="1">
    <location>
        <begin position="570"/>
        <end position="590"/>
    </location>
</feature>
<reference evidence="2" key="1">
    <citation type="submission" date="2021-02" db="EMBL/GenBank/DDBJ databases">
        <authorList>
            <person name="Dougan E. K."/>
            <person name="Rhodes N."/>
            <person name="Thang M."/>
            <person name="Chan C."/>
        </authorList>
    </citation>
    <scope>NUCLEOTIDE SEQUENCE</scope>
</reference>
<accession>A0A812S274</accession>
<organism evidence="2 3">
    <name type="scientific">Symbiodinium natans</name>
    <dbReference type="NCBI Taxonomy" id="878477"/>
    <lineage>
        <taxon>Eukaryota</taxon>
        <taxon>Sar</taxon>
        <taxon>Alveolata</taxon>
        <taxon>Dinophyceae</taxon>
        <taxon>Suessiales</taxon>
        <taxon>Symbiodiniaceae</taxon>
        <taxon>Symbiodinium</taxon>
    </lineage>
</organism>
<feature type="transmembrane region" description="Helical" evidence="1">
    <location>
        <begin position="388"/>
        <end position="407"/>
    </location>
</feature>
<comment type="caution">
    <text evidence="2">The sequence shown here is derived from an EMBL/GenBank/DDBJ whole genome shotgun (WGS) entry which is preliminary data.</text>
</comment>
<evidence type="ECO:0000313" key="3">
    <source>
        <dbReference type="Proteomes" id="UP000604046"/>
    </source>
</evidence>
<dbReference type="EMBL" id="CAJNDS010002391">
    <property type="protein sequence ID" value="CAE7458423.1"/>
    <property type="molecule type" value="Genomic_DNA"/>
</dbReference>
<dbReference type="OrthoDB" id="413393at2759"/>
<keyword evidence="1" id="KW-0472">Membrane</keyword>
<evidence type="ECO:0000256" key="1">
    <source>
        <dbReference type="SAM" id="Phobius"/>
    </source>
</evidence>
<gene>
    <name evidence="2" type="ORF">SNAT2548_LOCUS25388</name>
</gene>
<sequence>MATVGSADCWSAFFTQEFCCDPSYVAGNPTCWDAVYTFEKCCPVTNVAADIRQKSQASVDVTLAVDCWSGVFNEQFCCDASYAAGHPLCWDDVYTYERCCPAKVTANSSHNRQTMATTAGANLAVDCWSGVFTEPFCCIANVSECWSGIFTYEECCQSCWAGNRFQEKACCNAFKQDSLSWREGHSLQNRCKRDPGVVAALSAVRDDLVLEVTARPNLELPFQDPPAGLSAGGHLQDEVHAFLEHSEHQLRHPGCWHGIYTREYCCPPSLPRGNHECFSSIYTYNRCCLEEMPQVTLLQKFYRCEHCVSSFRRSVLTRTFSCEDVQLCWSLSGTIIAASKGNGSIDILCLPTVTEDLMPASSAVFALQWVSAHHATAPHVDIISRNDFQLYFFEILPVLVPWLMGALHTRFWSRSGKAQQAVHREQAGKDVTIDCARMVGVLAVVLIHLNINRNSRHDRAIWRHAYRFIDVFDVVSVLVHRSHSESLLDSLDALWRKLARQLPLSYVLLRANVWSAGICPNVESCLDVQKLPWSLDTVVTCLTFSYQWQLHMDLKVWLALRSVYIFNYHGVPPTGVLAFMASTFLVLYPHQPANGLYYEFSCYRLPMSFLVLAVSLCRKPLLSWGERFPLFWSSLAALLCSLGWLRCLPHVPDKNGDLEALAQTCTDNGPDFFWGGVFFHLGVAMCCLQPAVAMPRALRGIVSRIAPLALGIVTLHDPWLFWVLHRCQRMSSPWFFFQGYVHQQPTRTSLAPDLPFWVGASFIAFAVIVAQLVLWTVQQPWERLFMQCPKPLSRVLVVAYLLLFAWQQPSLDRRVR</sequence>
<proteinExistence type="predicted"/>
<feature type="transmembrane region" description="Helical" evidence="1">
    <location>
        <begin position="705"/>
        <end position="724"/>
    </location>
</feature>
<protein>
    <submittedName>
        <fullName evidence="2">Uncharacterized protein</fullName>
    </submittedName>
</protein>
<dbReference type="AlphaFoldDB" id="A0A812S274"/>